<dbReference type="InterPro" id="IPR039910">
    <property type="entry name" value="D15-like"/>
</dbReference>
<evidence type="ECO:0000259" key="7">
    <source>
        <dbReference type="Pfam" id="PF07244"/>
    </source>
</evidence>
<evidence type="ECO:0000259" key="6">
    <source>
        <dbReference type="Pfam" id="PF01103"/>
    </source>
</evidence>
<evidence type="ECO:0000313" key="8">
    <source>
        <dbReference type="EMBL" id="EDY18452.1"/>
    </source>
</evidence>
<dbReference type="PANTHER" id="PTHR12815:SF18">
    <property type="entry name" value="SORTING AND ASSEMBLY MACHINERY COMPONENT 50 HOMOLOG"/>
    <property type="match status" value="1"/>
</dbReference>
<dbReference type="Gene3D" id="2.40.160.50">
    <property type="entry name" value="membrane protein fhac: a member of the omp85/tpsb transporter family"/>
    <property type="match status" value="1"/>
</dbReference>
<dbReference type="GO" id="GO:0019867">
    <property type="term" value="C:outer membrane"/>
    <property type="evidence" value="ECO:0007669"/>
    <property type="project" value="InterPro"/>
</dbReference>
<reference evidence="8 9" key="1">
    <citation type="journal article" date="2011" name="J. Bacteriol.">
        <title>Genome sequence of Chthoniobacter flavus Ellin428, an aerobic heterotrophic soil bacterium.</title>
        <authorList>
            <person name="Kant R."/>
            <person name="van Passel M.W."/>
            <person name="Palva A."/>
            <person name="Lucas S."/>
            <person name="Lapidus A."/>
            <person name="Glavina Del Rio T."/>
            <person name="Dalin E."/>
            <person name="Tice H."/>
            <person name="Bruce D."/>
            <person name="Goodwin L."/>
            <person name="Pitluck S."/>
            <person name="Larimer F.W."/>
            <person name="Land M.L."/>
            <person name="Hauser L."/>
            <person name="Sangwan P."/>
            <person name="de Vos W.M."/>
            <person name="Janssen P.H."/>
            <person name="Smidt H."/>
        </authorList>
    </citation>
    <scope>NUCLEOTIDE SEQUENCE [LARGE SCALE GENOMIC DNA]</scope>
    <source>
        <strain evidence="8 9">Ellin428</strain>
    </source>
</reference>
<feature type="signal peptide" evidence="5">
    <location>
        <begin position="1"/>
        <end position="22"/>
    </location>
</feature>
<name>B4D4J9_9BACT</name>
<dbReference type="InParanoid" id="B4D4J9"/>
<accession>B4D4J9</accession>
<evidence type="ECO:0000313" key="9">
    <source>
        <dbReference type="Proteomes" id="UP000005824"/>
    </source>
</evidence>
<dbReference type="PANTHER" id="PTHR12815">
    <property type="entry name" value="SORTING AND ASSEMBLY MACHINERY SAMM50 PROTEIN FAMILY MEMBER"/>
    <property type="match status" value="1"/>
</dbReference>
<evidence type="ECO:0000256" key="2">
    <source>
        <dbReference type="ARBA" id="ARBA00022452"/>
    </source>
</evidence>
<dbReference type="STRING" id="497964.CfE428DRAFT_3837"/>
<dbReference type="Pfam" id="PF01103">
    <property type="entry name" value="Omp85"/>
    <property type="match status" value="1"/>
</dbReference>
<feature type="domain" description="POTRA" evidence="7">
    <location>
        <begin position="125"/>
        <end position="211"/>
    </location>
</feature>
<proteinExistence type="predicted"/>
<comment type="caution">
    <text evidence="8">The sequence shown here is derived from an EMBL/GenBank/DDBJ whole genome shotgun (WGS) entry which is preliminary data.</text>
</comment>
<dbReference type="InterPro" id="IPR000184">
    <property type="entry name" value="Bac_surfAg_D15"/>
</dbReference>
<keyword evidence="5" id="KW-0732">Signal</keyword>
<keyword evidence="4" id="KW-0472">Membrane</keyword>
<organism evidence="8 9">
    <name type="scientific">Chthoniobacter flavus Ellin428</name>
    <dbReference type="NCBI Taxonomy" id="497964"/>
    <lineage>
        <taxon>Bacteria</taxon>
        <taxon>Pseudomonadati</taxon>
        <taxon>Verrucomicrobiota</taxon>
        <taxon>Spartobacteria</taxon>
        <taxon>Chthoniobacterales</taxon>
        <taxon>Chthoniobacteraceae</taxon>
        <taxon>Chthoniobacter</taxon>
    </lineage>
</organism>
<evidence type="ECO:0000256" key="4">
    <source>
        <dbReference type="ARBA" id="ARBA00023136"/>
    </source>
</evidence>
<evidence type="ECO:0000256" key="1">
    <source>
        <dbReference type="ARBA" id="ARBA00004370"/>
    </source>
</evidence>
<sequence length="690" mass="75163" precursor="true">MKFRTRILTALLVTCGATAASAQDTNAAGTALGANLLVETAQDVGRNKIEITGAQNIPEPELRSAEAEEIRDIIEKGVTTARADDLAFYIGSYYRKKGFAQVDVSYEIRGGKVVIKIKEGPRSTLHKLNFTGNHVVDDKTLYDYMIGATPERLAREPAKFPYTTAEISAGVDRVRGLYLSKGYLNVTIDASKVRLSRDGAQAEVTVAITEGPAYTVGEITFTGETIFPREKLVGALGEATNGPFAPGIATTMQRNLQSFYKAHGYYQAEVIATGDATPSPHGGRVPIAFHVAPKGLFRFGKVTVRNETPVKPRLHANFLPKRFAPLRGQVYDPAKLDETYREMLSTGLFDSLRISLEPQPNNDLDIDLTATEAKAKEVGFTLGYGSYEGASAGIRLADRDLFGHGRPLTFSADYSQRGLKGELLYVDPWFLDSRFALRTRIYSEARDEDGYSKNAIGARTDLTRKLMPHLELGVFGEIANRKVTANGISEDLLGPLQYTIAVVGLTQNSDFRNDPINPGRGFVFNTSLDVSTVQGGESFMRGLGRFSYYLPIGKTMLAFGARGGYISTNAENVPIDSRFFNGGSNTVRSFAERQLGPTNHGHPVGGNVYTVFNIEYTVPITTALSGAVFVDAGSVTNDHLPESGDMRYGVGLGIRYKLPIGPIRLDFGLNPDRRPNESIGAINFSFGFAF</sequence>
<comment type="subcellular location">
    <subcellularLocation>
        <location evidence="1">Membrane</location>
    </subcellularLocation>
</comment>
<feature type="chain" id="PRO_5002802446" evidence="5">
    <location>
        <begin position="23"/>
        <end position="690"/>
    </location>
</feature>
<dbReference type="Pfam" id="PF07244">
    <property type="entry name" value="POTRA"/>
    <property type="match status" value="2"/>
</dbReference>
<evidence type="ECO:0000256" key="5">
    <source>
        <dbReference type="SAM" id="SignalP"/>
    </source>
</evidence>
<keyword evidence="9" id="KW-1185">Reference proteome</keyword>
<dbReference type="InterPro" id="IPR010827">
    <property type="entry name" value="BamA/TamA_POTRA"/>
</dbReference>
<feature type="domain" description="POTRA" evidence="7">
    <location>
        <begin position="214"/>
        <end position="293"/>
    </location>
</feature>
<dbReference type="eggNOG" id="COG4775">
    <property type="taxonomic scope" value="Bacteria"/>
</dbReference>
<keyword evidence="2" id="KW-1134">Transmembrane beta strand</keyword>
<dbReference type="RefSeq" id="WP_006981162.1">
    <property type="nucleotide sequence ID" value="NZ_ABVL01000012.1"/>
</dbReference>
<gene>
    <name evidence="8" type="ORF">CfE428DRAFT_3837</name>
</gene>
<dbReference type="Gene3D" id="3.10.20.310">
    <property type="entry name" value="membrane protein fhac"/>
    <property type="match status" value="4"/>
</dbReference>
<protein>
    <submittedName>
        <fullName evidence="8">Surface antigen (D15)</fullName>
    </submittedName>
</protein>
<keyword evidence="3" id="KW-0812">Transmembrane</keyword>
<feature type="domain" description="Bacterial surface antigen (D15)" evidence="6">
    <location>
        <begin position="401"/>
        <end position="690"/>
    </location>
</feature>
<dbReference type="AlphaFoldDB" id="B4D4J9"/>
<dbReference type="EMBL" id="ABVL01000012">
    <property type="protein sequence ID" value="EDY18452.1"/>
    <property type="molecule type" value="Genomic_DNA"/>
</dbReference>
<dbReference type="Proteomes" id="UP000005824">
    <property type="component" value="Unassembled WGS sequence"/>
</dbReference>
<evidence type="ECO:0000256" key="3">
    <source>
        <dbReference type="ARBA" id="ARBA00022692"/>
    </source>
</evidence>